<keyword evidence="3" id="KW-1185">Reference proteome</keyword>
<feature type="transmembrane region" description="Helical" evidence="1">
    <location>
        <begin position="80"/>
        <end position="98"/>
    </location>
</feature>
<evidence type="ECO:0000256" key="1">
    <source>
        <dbReference type="SAM" id="Phobius"/>
    </source>
</evidence>
<organism evidence="2 3">
    <name type="scientific">Algoriella xinjiangensis</name>
    <dbReference type="NCBI Taxonomy" id="684065"/>
    <lineage>
        <taxon>Bacteria</taxon>
        <taxon>Pseudomonadati</taxon>
        <taxon>Bacteroidota</taxon>
        <taxon>Flavobacteriia</taxon>
        <taxon>Flavobacteriales</taxon>
        <taxon>Weeksellaceae</taxon>
        <taxon>Algoriella</taxon>
    </lineage>
</organism>
<gene>
    <name evidence="2" type="ORF">SAMN05421738_107124</name>
</gene>
<feature type="transmembrane region" description="Helical" evidence="1">
    <location>
        <begin position="12"/>
        <end position="29"/>
    </location>
</feature>
<name>A0A1I4WRA7_9FLAO</name>
<keyword evidence="1" id="KW-0812">Transmembrane</keyword>
<keyword evidence="1" id="KW-1133">Transmembrane helix</keyword>
<accession>A0A1I4WRA7</accession>
<protein>
    <recommendedName>
        <fullName evidence="4">VanZ like family protein</fullName>
    </recommendedName>
</protein>
<dbReference type="Proteomes" id="UP000199149">
    <property type="component" value="Unassembled WGS sequence"/>
</dbReference>
<feature type="transmembrane region" description="Helical" evidence="1">
    <location>
        <begin position="104"/>
        <end position="122"/>
    </location>
</feature>
<proteinExistence type="predicted"/>
<evidence type="ECO:0000313" key="3">
    <source>
        <dbReference type="Proteomes" id="UP000199149"/>
    </source>
</evidence>
<evidence type="ECO:0008006" key="4">
    <source>
        <dbReference type="Google" id="ProtNLM"/>
    </source>
</evidence>
<dbReference type="STRING" id="684065.SAMN05421738_107124"/>
<evidence type="ECO:0000313" key="2">
    <source>
        <dbReference type="EMBL" id="SFN15762.1"/>
    </source>
</evidence>
<dbReference type="AlphaFoldDB" id="A0A1I4WRA7"/>
<keyword evidence="1" id="KW-0472">Membrane</keyword>
<reference evidence="3" key="1">
    <citation type="submission" date="2016-10" db="EMBL/GenBank/DDBJ databases">
        <authorList>
            <person name="Varghese N."/>
            <person name="Submissions S."/>
        </authorList>
    </citation>
    <scope>NUCLEOTIDE SEQUENCE [LARGE SCALE GENOMIC DNA]</scope>
    <source>
        <strain evidence="3">XJ109</strain>
    </source>
</reference>
<sequence length="133" mass="15592">MRFNHRFGSVNVKLFDPFFTLYLLVWIAVKISRYYDFSIGIVNGYLTDFLAVPAMSHLGSYLISVFYFKQNYYTYPISYSLLSAVVLSALLEGIMPLFSTQYTADFVDVVCYFSGALFYEYIHKFYLKKRYAI</sequence>
<dbReference type="EMBL" id="FOUZ01000007">
    <property type="protein sequence ID" value="SFN15762.1"/>
    <property type="molecule type" value="Genomic_DNA"/>
</dbReference>
<feature type="transmembrane region" description="Helical" evidence="1">
    <location>
        <begin position="49"/>
        <end position="68"/>
    </location>
</feature>